<evidence type="ECO:0000259" key="2">
    <source>
        <dbReference type="Pfam" id="PF07364"/>
    </source>
</evidence>
<evidence type="ECO:0000313" key="4">
    <source>
        <dbReference type="Proteomes" id="UP000199220"/>
    </source>
</evidence>
<dbReference type="Pfam" id="PF07364">
    <property type="entry name" value="DUF1485"/>
    <property type="match status" value="1"/>
</dbReference>
<reference evidence="4" key="1">
    <citation type="submission" date="2016-10" db="EMBL/GenBank/DDBJ databases">
        <authorList>
            <person name="Varghese N."/>
            <person name="Submissions S."/>
        </authorList>
    </citation>
    <scope>NUCLEOTIDE SEQUENCE [LARGE SCALE GENOMIC DNA]</scope>
    <source>
        <strain evidence="4">DSM 21368</strain>
    </source>
</reference>
<dbReference type="AlphaFoldDB" id="A0A1H5M2N6"/>
<dbReference type="InterPro" id="IPR009197">
    <property type="entry name" value="MlrC"/>
</dbReference>
<dbReference type="Pfam" id="PF07171">
    <property type="entry name" value="MlrC_C"/>
    <property type="match status" value="1"/>
</dbReference>
<evidence type="ECO:0000259" key="1">
    <source>
        <dbReference type="Pfam" id="PF07171"/>
    </source>
</evidence>
<keyword evidence="4" id="KW-1185">Reference proteome</keyword>
<dbReference type="STRING" id="648782.SAMN04488554_3120"/>
<feature type="domain" description="Microcystin LR degradation protein MlrC C-terminal" evidence="1">
    <location>
        <begin position="314"/>
        <end position="492"/>
    </location>
</feature>
<accession>A0A1H5M2N6</accession>
<dbReference type="Proteomes" id="UP000199220">
    <property type="component" value="Unassembled WGS sequence"/>
</dbReference>
<gene>
    <name evidence="3" type="ORF">SAMN04488554_3120</name>
</gene>
<proteinExistence type="predicted"/>
<dbReference type="InterPro" id="IPR015995">
    <property type="entry name" value="MlrC_N"/>
</dbReference>
<dbReference type="InterPro" id="IPR010799">
    <property type="entry name" value="MlrC_C"/>
</dbReference>
<dbReference type="EMBL" id="FNTX01000002">
    <property type="protein sequence ID" value="SEE83629.1"/>
    <property type="molecule type" value="Genomic_DNA"/>
</dbReference>
<organism evidence="3 4">
    <name type="scientific">Ruania alba</name>
    <dbReference type="NCBI Taxonomy" id="648782"/>
    <lineage>
        <taxon>Bacteria</taxon>
        <taxon>Bacillati</taxon>
        <taxon>Actinomycetota</taxon>
        <taxon>Actinomycetes</taxon>
        <taxon>Micrococcales</taxon>
        <taxon>Ruaniaceae</taxon>
        <taxon>Ruania</taxon>
    </lineage>
</organism>
<evidence type="ECO:0000313" key="3">
    <source>
        <dbReference type="EMBL" id="SEE83629.1"/>
    </source>
</evidence>
<name>A0A1H5M2N6_9MICO</name>
<feature type="domain" description="Microcystin LR degradation protein MlrC N-terminal" evidence="2">
    <location>
        <begin position="15"/>
        <end position="304"/>
    </location>
</feature>
<dbReference type="OrthoDB" id="9815420at2"/>
<sequence>MTTRSLEHSNVRPIRMAILGFHHETNTFAPTRATIDVWCEAGVLEGAAIRQEYGSARSTVAGYIEFTDNVANLQGVPLVFSRLTPMGPITDEAFEYLCERLLGALVAEGPWDGVLVAAHGAAVSETYRDADGEFLRRIREIVGPSVVVGATLDMHANVSSLMVESADLIVAYQTNPHLDAFEQAERCARMVLDAIVTGVRPHMALTRVPLAANILQMGTEGDPMRSILAEARRVESFPEVLAVSVLEGFPYADVAEMGMSVIAITRSSIEHALDVSNAVAERVWGSRSDLNGSALPVAEALREADTLSRSPVILLDTGDNVGGGGPGDATHILHAAREARVRGVVQVICDPQAVMVCESAGVGSEVVVAVGGRTDGVHGRPFPVVGHVTAVSDGVFEDAVPTHAGFRHYNNGPTVAIETDEGYRIVVVSRPAPTTSLEQFRSVGIEPADQRIIVAKGVHSPRPAFDSIAGAMILVGTPGVTTVEISELPYEHRRQPMYPYEPTTTWAPATVVRGAMGRGRDPQARVHR</sequence>
<protein>
    <submittedName>
        <fullName evidence="3">Microcystin degradation protein MlrC, contains DUF1485 domain</fullName>
    </submittedName>
</protein>
<dbReference type="PIRSF" id="PIRSF012702">
    <property type="entry name" value="UCP012702"/>
    <property type="match status" value="1"/>
</dbReference>